<evidence type="ECO:0000256" key="4">
    <source>
        <dbReference type="ARBA" id="ARBA00023172"/>
    </source>
</evidence>
<dbReference type="GO" id="GO:0015074">
    <property type="term" value="P:DNA integration"/>
    <property type="evidence" value="ECO:0007669"/>
    <property type="project" value="UniProtKB-KW"/>
</dbReference>
<evidence type="ECO:0000256" key="3">
    <source>
        <dbReference type="ARBA" id="ARBA00023125"/>
    </source>
</evidence>
<dbReference type="GO" id="GO:0003677">
    <property type="term" value="F:DNA binding"/>
    <property type="evidence" value="ECO:0007669"/>
    <property type="project" value="UniProtKB-KW"/>
</dbReference>
<organism evidence="6 7">
    <name type="scientific">Psychrobacillus glaciei</name>
    <dbReference type="NCBI Taxonomy" id="2283160"/>
    <lineage>
        <taxon>Bacteria</taxon>
        <taxon>Bacillati</taxon>
        <taxon>Bacillota</taxon>
        <taxon>Bacilli</taxon>
        <taxon>Bacillales</taxon>
        <taxon>Bacillaceae</taxon>
        <taxon>Psychrobacillus</taxon>
    </lineage>
</organism>
<evidence type="ECO:0000313" key="7">
    <source>
        <dbReference type="Proteomes" id="UP000325517"/>
    </source>
</evidence>
<dbReference type="SUPFAM" id="SSF56349">
    <property type="entry name" value="DNA breaking-rejoining enzymes"/>
    <property type="match status" value="1"/>
</dbReference>
<dbReference type="OrthoDB" id="9803188at2"/>
<dbReference type="KEGG" id="psyo:PB01_08000"/>
<name>A0A5J6SRH9_9BACI</name>
<keyword evidence="2" id="KW-0229">DNA integration</keyword>
<dbReference type="InterPro" id="IPR028259">
    <property type="entry name" value="AP2-like_int_N"/>
</dbReference>
<dbReference type="PANTHER" id="PTHR30349">
    <property type="entry name" value="PHAGE INTEGRASE-RELATED"/>
    <property type="match status" value="1"/>
</dbReference>
<evidence type="ECO:0000259" key="5">
    <source>
        <dbReference type="PROSITE" id="PS51898"/>
    </source>
</evidence>
<dbReference type="Proteomes" id="UP000325517">
    <property type="component" value="Chromosome"/>
</dbReference>
<dbReference type="InterPro" id="IPR010998">
    <property type="entry name" value="Integrase_recombinase_N"/>
</dbReference>
<keyword evidence="4" id="KW-0233">DNA recombination</keyword>
<dbReference type="InterPro" id="IPR002104">
    <property type="entry name" value="Integrase_catalytic"/>
</dbReference>
<evidence type="ECO:0000313" key="6">
    <source>
        <dbReference type="EMBL" id="QFF98777.1"/>
    </source>
</evidence>
<dbReference type="Pfam" id="PF00589">
    <property type="entry name" value="Phage_integrase"/>
    <property type="match status" value="1"/>
</dbReference>
<dbReference type="AlphaFoldDB" id="A0A5J6SRH9"/>
<feature type="domain" description="Tyr recombinase" evidence="5">
    <location>
        <begin position="173"/>
        <end position="380"/>
    </location>
</feature>
<dbReference type="EMBL" id="CP031223">
    <property type="protein sequence ID" value="QFF98777.1"/>
    <property type="molecule type" value="Genomic_DNA"/>
</dbReference>
<sequence length="388" mass="45464">MTTIKKYTKKDGSTAYMFNVYLGTDPLTGKPKRTTRRGFNSTKEAKLALARLEVDIEANGFKTHKKMLFKELYELWLENYRHTVKLSTVNTTVTYFRTAILPKFESLLIDKITTSHCQKVVNEWSKQYKNYRSYRNYVKMVLDYATTLQVITENPMTKIIMPKPVQKVEEEEPLENYYDKQQLEHFLNIIQKNEKMKIYVLFRLLAFTGGRKGEVLALTWDDVNFKEKTIRFNKTLAKTEHSTRNVQTPKTVHSKRVISVDDNTLDVLEKWKKTQAKLLLMYGINTTFQKNQPILASTDKRAMNDFHSTIYPNYQLKSIIKKYDLPSITVHGFRHTHASLLFEAEASIKDVQDRLGHTDIKTTMNVYTHVTQKMKDNTAEKFAKYVNF</sequence>
<gene>
    <name evidence="6" type="ORF">PB01_08000</name>
</gene>
<dbReference type="InterPro" id="IPR050090">
    <property type="entry name" value="Tyrosine_recombinase_XerCD"/>
</dbReference>
<keyword evidence="3" id="KW-0238">DNA-binding</keyword>
<reference evidence="6 7" key="1">
    <citation type="submission" date="2018-07" db="EMBL/GenBank/DDBJ databases">
        <title>Complete genome sequence of Psychrobacillus sp. PB01, isolated from iceberg, and comparative genome analysis of Psychrobacillus strains.</title>
        <authorList>
            <person name="Lee P.C."/>
        </authorList>
    </citation>
    <scope>NUCLEOTIDE SEQUENCE [LARGE SCALE GENOMIC DNA]</scope>
    <source>
        <strain evidence="6 7">PB01</strain>
    </source>
</reference>
<keyword evidence="7" id="KW-1185">Reference proteome</keyword>
<dbReference type="Pfam" id="PF14657">
    <property type="entry name" value="Arm-DNA-bind_4"/>
    <property type="match status" value="1"/>
</dbReference>
<dbReference type="InterPro" id="IPR011010">
    <property type="entry name" value="DNA_brk_join_enz"/>
</dbReference>
<comment type="similarity">
    <text evidence="1">Belongs to the 'phage' integrase family.</text>
</comment>
<dbReference type="InterPro" id="IPR004107">
    <property type="entry name" value="Integrase_SAM-like_N"/>
</dbReference>
<dbReference type="Pfam" id="PF14659">
    <property type="entry name" value="Phage_int_SAM_3"/>
    <property type="match status" value="1"/>
</dbReference>
<accession>A0A5J6SRH9</accession>
<dbReference type="InterPro" id="IPR013762">
    <property type="entry name" value="Integrase-like_cat_sf"/>
</dbReference>
<dbReference type="PANTHER" id="PTHR30349:SF64">
    <property type="entry name" value="PROPHAGE INTEGRASE INTD-RELATED"/>
    <property type="match status" value="1"/>
</dbReference>
<evidence type="ECO:0000256" key="1">
    <source>
        <dbReference type="ARBA" id="ARBA00008857"/>
    </source>
</evidence>
<dbReference type="CDD" id="cd01189">
    <property type="entry name" value="INT_ICEBs1_C_like"/>
    <property type="match status" value="1"/>
</dbReference>
<evidence type="ECO:0000256" key="2">
    <source>
        <dbReference type="ARBA" id="ARBA00022908"/>
    </source>
</evidence>
<dbReference type="Gene3D" id="1.10.150.130">
    <property type="match status" value="1"/>
</dbReference>
<dbReference type="Gene3D" id="1.10.443.10">
    <property type="entry name" value="Intergrase catalytic core"/>
    <property type="match status" value="1"/>
</dbReference>
<dbReference type="PROSITE" id="PS51898">
    <property type="entry name" value="TYR_RECOMBINASE"/>
    <property type="match status" value="1"/>
</dbReference>
<proteinExistence type="inferred from homology"/>
<dbReference type="GO" id="GO:0006310">
    <property type="term" value="P:DNA recombination"/>
    <property type="evidence" value="ECO:0007669"/>
    <property type="project" value="UniProtKB-KW"/>
</dbReference>
<protein>
    <submittedName>
        <fullName evidence="6">Site-specific integrase</fullName>
    </submittedName>
</protein>
<dbReference type="RefSeq" id="WP_151699713.1">
    <property type="nucleotide sequence ID" value="NZ_CP031223.1"/>
</dbReference>